<organism evidence="4 5">
    <name type="scientific">Sphingomonas hankyongi</name>
    <dbReference type="NCBI Taxonomy" id="2908209"/>
    <lineage>
        <taxon>Bacteria</taxon>
        <taxon>Pseudomonadati</taxon>
        <taxon>Pseudomonadota</taxon>
        <taxon>Alphaproteobacteria</taxon>
        <taxon>Sphingomonadales</taxon>
        <taxon>Sphingomonadaceae</taxon>
        <taxon>Sphingomonas</taxon>
    </lineage>
</organism>
<feature type="domain" description="Histidine kinase" evidence="3">
    <location>
        <begin position="328"/>
        <end position="535"/>
    </location>
</feature>
<protein>
    <recommendedName>
        <fullName evidence="2">histidine kinase</fullName>
        <ecNumber evidence="2">2.7.13.3</ecNumber>
    </recommendedName>
</protein>
<evidence type="ECO:0000256" key="1">
    <source>
        <dbReference type="ARBA" id="ARBA00000085"/>
    </source>
</evidence>
<sequence>MFGASLGAGHSVRFDDRLLTVLNHSASDRHDAAVRWRQLVDLVARAGPNSSSPVVVQALEAIRDGSNDVDEPLRAAAARAVAALPLPLGLLECFAADKLSVSAPVLAAAKLDPSEWETVLRVADSETRHFVEALHPQIGAEKIADLTDSLVEPAGPVAETYEEPVAGPSTDIPVGPSLSEVVARIERRRRKRATQPPSLEATPGTISIGTPSLFRWECGPSGEIVWVEGAPRGALIGRSVARAQEIEGDTVEEDVVRAFAMRAPFRDGSFTIGGDGLVSGDWKISGIPAFDPADGRFAGYRGIALRTEPPRREEDAADTLLDPDSLRELVHEIKTPLNAIIGFAEIIDGQYLGPADRRYRERAADIVAEARLLLGAIDDLDFAAKVHSASDDSARRVDMAELIERASPSLRALASDRGADMEIALSSRVPPIAVEPELADRLIYRFCSAMIDAASAGERLRLSIDQSGDQCRLSVSRPVALKGLAEARLFDPGQTKEPEGTRIAFSLKLIRGLARIAGGDLVTSRAGLSLTFRRA</sequence>
<dbReference type="SMART" id="SM00388">
    <property type="entry name" value="HisKA"/>
    <property type="match status" value="1"/>
</dbReference>
<evidence type="ECO:0000313" key="4">
    <source>
        <dbReference type="EMBL" id="MCL6730434.1"/>
    </source>
</evidence>
<dbReference type="Gene3D" id="3.30.565.10">
    <property type="entry name" value="Histidine kinase-like ATPase, C-terminal domain"/>
    <property type="match status" value="1"/>
</dbReference>
<dbReference type="Proteomes" id="UP001165342">
    <property type="component" value="Unassembled WGS sequence"/>
</dbReference>
<dbReference type="InterPro" id="IPR003661">
    <property type="entry name" value="HisK_dim/P_dom"/>
</dbReference>
<dbReference type="EMBL" id="JAMGBE010000003">
    <property type="protein sequence ID" value="MCL6730434.1"/>
    <property type="molecule type" value="Genomic_DNA"/>
</dbReference>
<comment type="caution">
    <text evidence="4">The sequence shown here is derived from an EMBL/GenBank/DDBJ whole genome shotgun (WGS) entry which is preliminary data.</text>
</comment>
<dbReference type="SUPFAM" id="SSF47384">
    <property type="entry name" value="Homodimeric domain of signal transducing histidine kinase"/>
    <property type="match status" value="1"/>
</dbReference>
<dbReference type="GO" id="GO:0016301">
    <property type="term" value="F:kinase activity"/>
    <property type="evidence" value="ECO:0007669"/>
    <property type="project" value="UniProtKB-KW"/>
</dbReference>
<keyword evidence="4" id="KW-0808">Transferase</keyword>
<dbReference type="CDD" id="cd00082">
    <property type="entry name" value="HisKA"/>
    <property type="match status" value="1"/>
</dbReference>
<proteinExistence type="predicted"/>
<dbReference type="Gene3D" id="1.10.287.130">
    <property type="match status" value="1"/>
</dbReference>
<reference evidence="4" key="1">
    <citation type="submission" date="2022-05" db="EMBL/GenBank/DDBJ databases">
        <authorList>
            <person name="Jo J.-H."/>
            <person name="Im W.-T."/>
        </authorList>
    </citation>
    <scope>NUCLEOTIDE SEQUENCE</scope>
    <source>
        <strain evidence="4">SE220</strain>
    </source>
</reference>
<dbReference type="RefSeq" id="WP_249831918.1">
    <property type="nucleotide sequence ID" value="NZ_JAMGBE010000003.1"/>
</dbReference>
<evidence type="ECO:0000313" key="5">
    <source>
        <dbReference type="Proteomes" id="UP001165342"/>
    </source>
</evidence>
<comment type="catalytic activity">
    <reaction evidence="1">
        <text>ATP + protein L-histidine = ADP + protein N-phospho-L-histidine.</text>
        <dbReference type="EC" id="2.7.13.3"/>
    </reaction>
</comment>
<dbReference type="InterPro" id="IPR005467">
    <property type="entry name" value="His_kinase_dom"/>
</dbReference>
<gene>
    <name evidence="4" type="ORF">LZ538_10265</name>
</gene>
<evidence type="ECO:0000259" key="3">
    <source>
        <dbReference type="PROSITE" id="PS50109"/>
    </source>
</evidence>
<name>A0ABT0S3I7_9SPHN</name>
<dbReference type="EC" id="2.7.13.3" evidence="2"/>
<keyword evidence="4" id="KW-0418">Kinase</keyword>
<dbReference type="InterPro" id="IPR036890">
    <property type="entry name" value="HATPase_C_sf"/>
</dbReference>
<dbReference type="InterPro" id="IPR036097">
    <property type="entry name" value="HisK_dim/P_sf"/>
</dbReference>
<dbReference type="PROSITE" id="PS50109">
    <property type="entry name" value="HIS_KIN"/>
    <property type="match status" value="1"/>
</dbReference>
<keyword evidence="5" id="KW-1185">Reference proteome</keyword>
<accession>A0ABT0S3I7</accession>
<evidence type="ECO:0000256" key="2">
    <source>
        <dbReference type="ARBA" id="ARBA00012438"/>
    </source>
</evidence>
<dbReference type="Pfam" id="PF00512">
    <property type="entry name" value="HisKA"/>
    <property type="match status" value="1"/>
</dbReference>